<keyword evidence="2" id="KW-1185">Reference proteome</keyword>
<evidence type="ECO:0000313" key="1">
    <source>
        <dbReference type="EMBL" id="PAP93982.1"/>
    </source>
</evidence>
<protein>
    <recommendedName>
        <fullName evidence="3">Pectate lyase superfamily protein domain-containing protein</fullName>
    </recommendedName>
</protein>
<reference evidence="1 2" key="1">
    <citation type="submission" date="2017-08" db="EMBL/GenBank/DDBJ databases">
        <title>Mesorhizobium wenxinae sp. nov., a novel rhizobial species isolated from root nodules of chickpea (Cicer arietinum L.).</title>
        <authorList>
            <person name="Zhang J."/>
        </authorList>
    </citation>
    <scope>NUCLEOTIDE SEQUENCE [LARGE SCALE GENOMIC DNA]</scope>
    <source>
        <strain evidence="2">WYCCWR 10019</strain>
    </source>
</reference>
<dbReference type="Proteomes" id="UP000215931">
    <property type="component" value="Unassembled WGS sequence"/>
</dbReference>
<sequence>MAEPAAIGEIDNTDQIRVMLYQSGRPVHTPLQNLVNIAVPLFRTAVLVEAATISSSVLELRTAGYYTVGDGGDALYKWVAAEPTHEGKLQSANGRWFELVVGLATTVNAYGAYGDNTSSITGDGHDDTLAIQGMIDHVGYYRLGLGRYKITEPLFLYSATGSPTSIGVLCHGVGKEKSALVAFGMAGKSMLKPSPDTGLHRIHLAHHRMFGDADTCVNYTLASGQLYESTFNEMLFESDAEASFIANRHFATSWYGCSFSSEDGDSVKLQGGNSTVLTNCYAHECGAGKSNFRIGGYATLINCLGGDTTTGGTYVFHVGGDPFATGVNNVMQIHILGGNAEDFGTAAIAVDAGGGQLIVENLAMVARASGTYETAIKIISGTAASVWIRGNTRLSTKGATRSGSSNIQGTGGVFLVENQSNTTTGSFPDFYNTTSSLLTEIPILQVRGGALGTQDLQISRLKSGLESGFIAPVAVTFTANASTFSVASQNSVKTANTVATDLTNFTDGVENQTLKLLVKDANTTIKHDAGGAGEIWLTSGADYLAANGEVLEFIFHSPRWYQIGSRQKIRASATVDPASIALDACTTPATITVTGAALGDFVTASFSLDLAGASLRAYVSAANTVTYFFRNDVGANPLDLGSGTLRVEVTKAA</sequence>
<evidence type="ECO:0000313" key="2">
    <source>
        <dbReference type="Proteomes" id="UP000215931"/>
    </source>
</evidence>
<evidence type="ECO:0008006" key="3">
    <source>
        <dbReference type="Google" id="ProtNLM"/>
    </source>
</evidence>
<proteinExistence type="predicted"/>
<gene>
    <name evidence="1" type="ORF">CIT31_16580</name>
</gene>
<comment type="caution">
    <text evidence="1">The sequence shown here is derived from an EMBL/GenBank/DDBJ whole genome shotgun (WGS) entry which is preliminary data.</text>
</comment>
<dbReference type="OrthoDB" id="7779280at2"/>
<name>A0A271KDW8_9HYPH</name>
<dbReference type="AlphaFoldDB" id="A0A271KDW8"/>
<dbReference type="EMBL" id="NPKH01000023">
    <property type="protein sequence ID" value="PAP93982.1"/>
    <property type="molecule type" value="Genomic_DNA"/>
</dbReference>
<accession>A0A271KDW8</accession>
<dbReference type="RefSeq" id="WP_095519514.1">
    <property type="nucleotide sequence ID" value="NZ_NPKH01000023.1"/>
</dbReference>
<organism evidence="1 2">
    <name type="scientific">Mesorhizobium wenxiniae</name>
    <dbReference type="NCBI Taxonomy" id="2014805"/>
    <lineage>
        <taxon>Bacteria</taxon>
        <taxon>Pseudomonadati</taxon>
        <taxon>Pseudomonadota</taxon>
        <taxon>Alphaproteobacteria</taxon>
        <taxon>Hyphomicrobiales</taxon>
        <taxon>Phyllobacteriaceae</taxon>
        <taxon>Mesorhizobium</taxon>
    </lineage>
</organism>